<dbReference type="OrthoDB" id="266138at2759"/>
<dbReference type="InParanoid" id="A0A0C3P711"/>
<accession>A0A0C3P711</accession>
<evidence type="ECO:0000313" key="1">
    <source>
        <dbReference type="EMBL" id="KIO09160.1"/>
    </source>
</evidence>
<dbReference type="Proteomes" id="UP000054217">
    <property type="component" value="Unassembled WGS sequence"/>
</dbReference>
<proteinExistence type="predicted"/>
<evidence type="ECO:0000313" key="2">
    <source>
        <dbReference type="Proteomes" id="UP000054217"/>
    </source>
</evidence>
<name>A0A0C3P711_PISTI</name>
<dbReference type="AlphaFoldDB" id="A0A0C3P711"/>
<organism evidence="1 2">
    <name type="scientific">Pisolithus tinctorius Marx 270</name>
    <dbReference type="NCBI Taxonomy" id="870435"/>
    <lineage>
        <taxon>Eukaryota</taxon>
        <taxon>Fungi</taxon>
        <taxon>Dikarya</taxon>
        <taxon>Basidiomycota</taxon>
        <taxon>Agaricomycotina</taxon>
        <taxon>Agaricomycetes</taxon>
        <taxon>Agaricomycetidae</taxon>
        <taxon>Boletales</taxon>
        <taxon>Sclerodermatineae</taxon>
        <taxon>Pisolithaceae</taxon>
        <taxon>Pisolithus</taxon>
    </lineage>
</organism>
<keyword evidence="2" id="KW-1185">Reference proteome</keyword>
<dbReference type="STRING" id="870435.A0A0C3P711"/>
<gene>
    <name evidence="1" type="ORF">M404DRAFT_308270</name>
</gene>
<reference evidence="1 2" key="1">
    <citation type="submission" date="2014-04" db="EMBL/GenBank/DDBJ databases">
        <authorList>
            <consortium name="DOE Joint Genome Institute"/>
            <person name="Kuo A."/>
            <person name="Kohler A."/>
            <person name="Costa M.D."/>
            <person name="Nagy L.G."/>
            <person name="Floudas D."/>
            <person name="Copeland A."/>
            <person name="Barry K.W."/>
            <person name="Cichocki N."/>
            <person name="Veneault-Fourrey C."/>
            <person name="LaButti K."/>
            <person name="Lindquist E.A."/>
            <person name="Lipzen A."/>
            <person name="Lundell T."/>
            <person name="Morin E."/>
            <person name="Murat C."/>
            <person name="Sun H."/>
            <person name="Tunlid A."/>
            <person name="Henrissat B."/>
            <person name="Grigoriev I.V."/>
            <person name="Hibbett D.S."/>
            <person name="Martin F."/>
            <person name="Nordberg H.P."/>
            <person name="Cantor M.N."/>
            <person name="Hua S.X."/>
        </authorList>
    </citation>
    <scope>NUCLEOTIDE SEQUENCE [LARGE SCALE GENOMIC DNA]</scope>
    <source>
        <strain evidence="1 2">Marx 270</strain>
    </source>
</reference>
<protein>
    <submittedName>
        <fullName evidence="1">Uncharacterized protein</fullName>
    </submittedName>
</protein>
<dbReference type="EMBL" id="KN831955">
    <property type="protein sequence ID" value="KIO09160.1"/>
    <property type="molecule type" value="Genomic_DNA"/>
</dbReference>
<reference evidence="2" key="2">
    <citation type="submission" date="2015-01" db="EMBL/GenBank/DDBJ databases">
        <title>Evolutionary Origins and Diversification of the Mycorrhizal Mutualists.</title>
        <authorList>
            <consortium name="DOE Joint Genome Institute"/>
            <consortium name="Mycorrhizal Genomics Consortium"/>
            <person name="Kohler A."/>
            <person name="Kuo A."/>
            <person name="Nagy L.G."/>
            <person name="Floudas D."/>
            <person name="Copeland A."/>
            <person name="Barry K.W."/>
            <person name="Cichocki N."/>
            <person name="Veneault-Fourrey C."/>
            <person name="LaButti K."/>
            <person name="Lindquist E.A."/>
            <person name="Lipzen A."/>
            <person name="Lundell T."/>
            <person name="Morin E."/>
            <person name="Murat C."/>
            <person name="Riley R."/>
            <person name="Ohm R."/>
            <person name="Sun H."/>
            <person name="Tunlid A."/>
            <person name="Henrissat B."/>
            <person name="Grigoriev I.V."/>
            <person name="Hibbett D.S."/>
            <person name="Martin F."/>
        </authorList>
    </citation>
    <scope>NUCLEOTIDE SEQUENCE [LARGE SCALE GENOMIC DNA]</scope>
    <source>
        <strain evidence="2">Marx 270</strain>
    </source>
</reference>
<sequence length="75" mass="8661">MLYDPNLEVKYNMDPTSLVLFTIELLNIRKDKEEAFECFVRAWHQAHLPSATMKLVQDTANGIVPRWGLSLIISQ</sequence>
<dbReference type="HOGENOM" id="CLU_199941_0_0_1"/>